<keyword evidence="2" id="KW-1185">Reference proteome</keyword>
<dbReference type="EMBL" id="CP111019">
    <property type="protein sequence ID" value="WAR13552.1"/>
    <property type="molecule type" value="Genomic_DNA"/>
</dbReference>
<proteinExistence type="predicted"/>
<dbReference type="Proteomes" id="UP001164746">
    <property type="component" value="Chromosome 8"/>
</dbReference>
<sequence>AETLQKATSSQVKRASKAKQCLKRQSLLGAWSFDGSVLIKDTLGNVHVISSYDELSARLSTRSYAEVAQASATDSSTK</sequence>
<evidence type="ECO:0000313" key="2">
    <source>
        <dbReference type="Proteomes" id="UP001164746"/>
    </source>
</evidence>
<evidence type="ECO:0000313" key="1">
    <source>
        <dbReference type="EMBL" id="WAR13552.1"/>
    </source>
</evidence>
<reference evidence="1" key="1">
    <citation type="submission" date="2022-11" db="EMBL/GenBank/DDBJ databases">
        <title>Centuries of genome instability and evolution in soft-shell clam transmissible cancer (bioRxiv).</title>
        <authorList>
            <person name="Hart S.F.M."/>
            <person name="Yonemitsu M.A."/>
            <person name="Giersch R.M."/>
            <person name="Beal B.F."/>
            <person name="Arriagada G."/>
            <person name="Davis B.W."/>
            <person name="Ostrander E.A."/>
            <person name="Goff S.P."/>
            <person name="Metzger M.J."/>
        </authorList>
    </citation>
    <scope>NUCLEOTIDE SEQUENCE</scope>
    <source>
        <strain evidence="1">MELC-2E11</strain>
        <tissue evidence="1">Siphon/mantle</tissue>
    </source>
</reference>
<feature type="non-terminal residue" evidence="1">
    <location>
        <position position="1"/>
    </location>
</feature>
<gene>
    <name evidence="1" type="ORF">MAR_027732</name>
</gene>
<name>A0ABY7EUB3_MYAAR</name>
<organism evidence="1 2">
    <name type="scientific">Mya arenaria</name>
    <name type="common">Soft-shell clam</name>
    <dbReference type="NCBI Taxonomy" id="6604"/>
    <lineage>
        <taxon>Eukaryota</taxon>
        <taxon>Metazoa</taxon>
        <taxon>Spiralia</taxon>
        <taxon>Lophotrochozoa</taxon>
        <taxon>Mollusca</taxon>
        <taxon>Bivalvia</taxon>
        <taxon>Autobranchia</taxon>
        <taxon>Heteroconchia</taxon>
        <taxon>Euheterodonta</taxon>
        <taxon>Imparidentia</taxon>
        <taxon>Neoheterodontei</taxon>
        <taxon>Myida</taxon>
        <taxon>Myoidea</taxon>
        <taxon>Myidae</taxon>
        <taxon>Mya</taxon>
    </lineage>
</organism>
<protein>
    <submittedName>
        <fullName evidence="1">Uncharacterized protein</fullName>
    </submittedName>
</protein>
<accession>A0ABY7EUB3</accession>